<gene>
    <name evidence="1" type="ORF">RB614_26250</name>
</gene>
<dbReference type="Pfam" id="PF02515">
    <property type="entry name" value="CoA_transf_3"/>
    <property type="match status" value="1"/>
</dbReference>
<dbReference type="Gene3D" id="3.30.1540.10">
    <property type="entry name" value="formyl-coa transferase, domain 3"/>
    <property type="match status" value="1"/>
</dbReference>
<dbReference type="PANTHER" id="PTHR48228:SF5">
    <property type="entry name" value="ALPHA-METHYLACYL-COA RACEMASE"/>
    <property type="match status" value="1"/>
</dbReference>
<comment type="caution">
    <text evidence="1">The sequence shown here is derived from an EMBL/GenBank/DDBJ whole genome shotgun (WGS) entry which is preliminary data.</text>
</comment>
<dbReference type="PANTHER" id="PTHR48228">
    <property type="entry name" value="SUCCINYL-COA--D-CITRAMALATE COA-TRANSFERASE"/>
    <property type="match status" value="1"/>
</dbReference>
<dbReference type="RefSeq" id="WP_308715303.1">
    <property type="nucleotide sequence ID" value="NZ_JAVHUY010000027.1"/>
</dbReference>
<protein>
    <submittedName>
        <fullName evidence="1">CaiB/BaiF CoA-transferase family protein</fullName>
    </submittedName>
</protein>
<dbReference type="EMBL" id="JAVHUY010000027">
    <property type="protein sequence ID" value="MDQ7908033.1"/>
    <property type="molecule type" value="Genomic_DNA"/>
</dbReference>
<proteinExistence type="predicted"/>
<dbReference type="InterPro" id="IPR044855">
    <property type="entry name" value="CoA-Trfase_III_dom3_sf"/>
</dbReference>
<dbReference type="SUPFAM" id="SSF89796">
    <property type="entry name" value="CoA-transferase family III (CaiB/BaiF)"/>
    <property type="match status" value="1"/>
</dbReference>
<evidence type="ECO:0000313" key="1">
    <source>
        <dbReference type="EMBL" id="MDQ7908033.1"/>
    </source>
</evidence>
<dbReference type="Proteomes" id="UP001230908">
    <property type="component" value="Unassembled WGS sequence"/>
</dbReference>
<organism evidence="1 2">
    <name type="scientific">Phytohabitans maris</name>
    <dbReference type="NCBI Taxonomy" id="3071409"/>
    <lineage>
        <taxon>Bacteria</taxon>
        <taxon>Bacillati</taxon>
        <taxon>Actinomycetota</taxon>
        <taxon>Actinomycetes</taxon>
        <taxon>Micromonosporales</taxon>
        <taxon>Micromonosporaceae</taxon>
    </lineage>
</organism>
<accession>A0ABU0ZM25</accession>
<dbReference type="InterPro" id="IPR050509">
    <property type="entry name" value="CoA-transferase_III"/>
</dbReference>
<sequence>MSTGAALAGVRVLDLSRQAPGPYCSMLLADFGADVILVEPPGGSTRGAETNVYWELERDPEVSRMAGLRRNKRSVVLDLKSDVDRAVMHRLVAGADVLLEGFRPGVAARLGIDWPRCRELNPRLVYCSLTGAGQDGPGALAAGHDINYLAQTGVLELIADQDGRPVIPLNLLADFAGGGLMAAYAIMVALFHRDRSGAGQHIDLAMVDGTLSLLTHAASLHFARGADLRAGHFFLSGQLPQYGVYRCADGRWVALGALEPWFYDELMRLTGRPDLAGSHRDPQAARAVADHLVGWFGARGSAEAVVLLDGADVCATRVATFAEAMRLAEERGMIARLDPDAPMVGVPAKLSATPGRVWRRPPDVGEHTDEIRAEVFEG</sequence>
<evidence type="ECO:0000313" key="2">
    <source>
        <dbReference type="Proteomes" id="UP001230908"/>
    </source>
</evidence>
<name>A0ABU0ZM25_9ACTN</name>
<dbReference type="InterPro" id="IPR023606">
    <property type="entry name" value="CoA-Trfase_III_dom_1_sf"/>
</dbReference>
<dbReference type="InterPro" id="IPR003673">
    <property type="entry name" value="CoA-Trfase_fam_III"/>
</dbReference>
<dbReference type="Gene3D" id="3.40.50.10540">
    <property type="entry name" value="Crotonobetainyl-coa:carnitine coa-transferase, domain 1"/>
    <property type="match status" value="1"/>
</dbReference>
<keyword evidence="2" id="KW-1185">Reference proteome</keyword>
<reference evidence="1 2" key="1">
    <citation type="submission" date="2023-08" db="EMBL/GenBank/DDBJ databases">
        <title>Phytohabitans sansha sp. nov., isolated from marine sediment.</title>
        <authorList>
            <person name="Zhao Y."/>
            <person name="Yi K."/>
        </authorList>
    </citation>
    <scope>NUCLEOTIDE SEQUENCE [LARGE SCALE GENOMIC DNA]</scope>
    <source>
        <strain evidence="1 2">ZYX-F-186</strain>
    </source>
</reference>